<organism evidence="1 2">
    <name type="scientific">Teratosphaeria nubilosa</name>
    <dbReference type="NCBI Taxonomy" id="161662"/>
    <lineage>
        <taxon>Eukaryota</taxon>
        <taxon>Fungi</taxon>
        <taxon>Dikarya</taxon>
        <taxon>Ascomycota</taxon>
        <taxon>Pezizomycotina</taxon>
        <taxon>Dothideomycetes</taxon>
        <taxon>Dothideomycetidae</taxon>
        <taxon>Mycosphaerellales</taxon>
        <taxon>Teratosphaeriaceae</taxon>
        <taxon>Teratosphaeria</taxon>
    </lineage>
</organism>
<gene>
    <name evidence="1" type="ORF">EJ03DRAFT_57690</name>
</gene>
<keyword evidence="2" id="KW-1185">Reference proteome</keyword>
<evidence type="ECO:0000313" key="1">
    <source>
        <dbReference type="EMBL" id="KAF2763743.1"/>
    </source>
</evidence>
<accession>A0A6G1KSU5</accession>
<evidence type="ECO:0000313" key="2">
    <source>
        <dbReference type="Proteomes" id="UP000799436"/>
    </source>
</evidence>
<protein>
    <submittedName>
        <fullName evidence="1">Uncharacterized protein</fullName>
    </submittedName>
</protein>
<dbReference type="Proteomes" id="UP000799436">
    <property type="component" value="Unassembled WGS sequence"/>
</dbReference>
<sequence>MELAPVGLVVYGANCRPPPRPPQRRHLAQILPPSDPSSIPRLCQPPNHLGRPCPPSPRLSGRSWTQWYTHRRLDRVVRCSQRQCGQDCTQAVGWEIRAPRVRVLQMWYAARNDYFFLAAPGVALIVTAYSPVSLSSMATKKEDFGRSNWKGITYQISKA</sequence>
<name>A0A6G1KSU5_9PEZI</name>
<dbReference type="AlphaFoldDB" id="A0A6G1KSU5"/>
<proteinExistence type="predicted"/>
<dbReference type="EMBL" id="ML995968">
    <property type="protein sequence ID" value="KAF2763743.1"/>
    <property type="molecule type" value="Genomic_DNA"/>
</dbReference>
<reference evidence="1" key="1">
    <citation type="journal article" date="2020" name="Stud. Mycol.">
        <title>101 Dothideomycetes genomes: a test case for predicting lifestyles and emergence of pathogens.</title>
        <authorList>
            <person name="Haridas S."/>
            <person name="Albert R."/>
            <person name="Binder M."/>
            <person name="Bloem J."/>
            <person name="Labutti K."/>
            <person name="Salamov A."/>
            <person name="Andreopoulos B."/>
            <person name="Baker S."/>
            <person name="Barry K."/>
            <person name="Bills G."/>
            <person name="Bluhm B."/>
            <person name="Cannon C."/>
            <person name="Castanera R."/>
            <person name="Culley D."/>
            <person name="Daum C."/>
            <person name="Ezra D."/>
            <person name="Gonzalez J."/>
            <person name="Henrissat B."/>
            <person name="Kuo A."/>
            <person name="Liang C."/>
            <person name="Lipzen A."/>
            <person name="Lutzoni F."/>
            <person name="Magnuson J."/>
            <person name="Mondo S."/>
            <person name="Nolan M."/>
            <person name="Ohm R."/>
            <person name="Pangilinan J."/>
            <person name="Park H.-J."/>
            <person name="Ramirez L."/>
            <person name="Alfaro M."/>
            <person name="Sun H."/>
            <person name="Tritt A."/>
            <person name="Yoshinaga Y."/>
            <person name="Zwiers L.-H."/>
            <person name="Turgeon B."/>
            <person name="Goodwin S."/>
            <person name="Spatafora J."/>
            <person name="Crous P."/>
            <person name="Grigoriev I."/>
        </authorList>
    </citation>
    <scope>NUCLEOTIDE SEQUENCE</scope>
    <source>
        <strain evidence="1">CBS 116005</strain>
    </source>
</reference>